<evidence type="ECO:0000256" key="1">
    <source>
        <dbReference type="SAM" id="Phobius"/>
    </source>
</evidence>
<evidence type="ECO:0000313" key="2">
    <source>
        <dbReference type="EMBL" id="GGZ05352.1"/>
    </source>
</evidence>
<keyword evidence="3" id="KW-1185">Reference proteome</keyword>
<name>A0A918UGI6_9SPHN</name>
<keyword evidence="1" id="KW-1133">Transmembrane helix</keyword>
<dbReference type="AlphaFoldDB" id="A0A918UGI6"/>
<keyword evidence="1" id="KW-0812">Transmembrane</keyword>
<dbReference type="RefSeq" id="WP_189621098.1">
    <property type="nucleotide sequence ID" value="NZ_BMZA01000006.1"/>
</dbReference>
<proteinExistence type="predicted"/>
<organism evidence="2 3">
    <name type="scientific">Novosphingobium colocasiae</name>
    <dbReference type="NCBI Taxonomy" id="1256513"/>
    <lineage>
        <taxon>Bacteria</taxon>
        <taxon>Pseudomonadati</taxon>
        <taxon>Pseudomonadota</taxon>
        <taxon>Alphaproteobacteria</taxon>
        <taxon>Sphingomonadales</taxon>
        <taxon>Sphingomonadaceae</taxon>
        <taxon>Novosphingobium</taxon>
    </lineage>
</organism>
<dbReference type="Proteomes" id="UP000648075">
    <property type="component" value="Unassembled WGS sequence"/>
</dbReference>
<sequence>MLGGLFNALIYLIQVLQTIILVQFVLALLINFNVVNMSNDFVAAIWRALNALLDPLLAPIRRIMPNTGAIDFSPMVLLIGLTVIVKLLEPMVYYG</sequence>
<protein>
    <submittedName>
        <fullName evidence="2">YggT family protein</fullName>
    </submittedName>
</protein>
<feature type="transmembrane region" description="Helical" evidence="1">
    <location>
        <begin position="6"/>
        <end position="30"/>
    </location>
</feature>
<feature type="transmembrane region" description="Helical" evidence="1">
    <location>
        <begin position="69"/>
        <end position="88"/>
    </location>
</feature>
<dbReference type="GO" id="GO:0016020">
    <property type="term" value="C:membrane"/>
    <property type="evidence" value="ECO:0007669"/>
    <property type="project" value="InterPro"/>
</dbReference>
<evidence type="ECO:0000313" key="3">
    <source>
        <dbReference type="Proteomes" id="UP000648075"/>
    </source>
</evidence>
<dbReference type="EMBL" id="BMZA01000006">
    <property type="protein sequence ID" value="GGZ05352.1"/>
    <property type="molecule type" value="Genomic_DNA"/>
</dbReference>
<accession>A0A918UGI6</accession>
<gene>
    <name evidence="2" type="ORF">GCM10011614_20400</name>
</gene>
<keyword evidence="1" id="KW-0472">Membrane</keyword>
<reference evidence="2" key="2">
    <citation type="submission" date="2020-09" db="EMBL/GenBank/DDBJ databases">
        <authorList>
            <person name="Sun Q."/>
            <person name="Kim S."/>
        </authorList>
    </citation>
    <scope>NUCLEOTIDE SEQUENCE</scope>
    <source>
        <strain evidence="2">KCTC 32255</strain>
    </source>
</reference>
<dbReference type="Pfam" id="PF02325">
    <property type="entry name" value="CCB3_YggT"/>
    <property type="match status" value="1"/>
</dbReference>
<reference evidence="2" key="1">
    <citation type="journal article" date="2014" name="Int. J. Syst. Evol. Microbiol.">
        <title>Complete genome sequence of Corynebacterium casei LMG S-19264T (=DSM 44701T), isolated from a smear-ripened cheese.</title>
        <authorList>
            <consortium name="US DOE Joint Genome Institute (JGI-PGF)"/>
            <person name="Walter F."/>
            <person name="Albersmeier A."/>
            <person name="Kalinowski J."/>
            <person name="Ruckert C."/>
        </authorList>
    </citation>
    <scope>NUCLEOTIDE SEQUENCE</scope>
    <source>
        <strain evidence="2">KCTC 32255</strain>
    </source>
</reference>
<comment type="caution">
    <text evidence="2">The sequence shown here is derived from an EMBL/GenBank/DDBJ whole genome shotgun (WGS) entry which is preliminary data.</text>
</comment>
<dbReference type="InterPro" id="IPR003425">
    <property type="entry name" value="CCB3/YggT"/>
</dbReference>